<accession>A0A3G2R3E9</accession>
<feature type="domain" description="LysM" evidence="1">
    <location>
        <begin position="2"/>
        <end position="46"/>
    </location>
</feature>
<evidence type="ECO:0000259" key="1">
    <source>
        <dbReference type="PROSITE" id="PS51782"/>
    </source>
</evidence>
<dbReference type="Pfam" id="PF12690">
    <property type="entry name" value="BsuPI"/>
    <property type="match status" value="1"/>
</dbReference>
<dbReference type="PROSITE" id="PS51782">
    <property type="entry name" value="LYSM"/>
    <property type="match status" value="1"/>
</dbReference>
<name>A0A3G2R3E9_9FIRM</name>
<reference evidence="2 3" key="1">
    <citation type="submission" date="2018-10" db="EMBL/GenBank/DDBJ databases">
        <authorList>
            <person name="Zhang X."/>
        </authorList>
    </citation>
    <scope>NUCLEOTIDE SEQUENCE [LARGE SCALE GENOMIC DNA]</scope>
    <source>
        <strain evidence="2 3">SK-G1</strain>
    </source>
</reference>
<evidence type="ECO:0000313" key="3">
    <source>
        <dbReference type="Proteomes" id="UP000280960"/>
    </source>
</evidence>
<dbReference type="Proteomes" id="UP000280960">
    <property type="component" value="Chromosome"/>
</dbReference>
<gene>
    <name evidence="2" type="ORF">D2962_03865</name>
</gene>
<dbReference type="AlphaFoldDB" id="A0A3G2R3E9"/>
<dbReference type="RefSeq" id="WP_120765351.1">
    <property type="nucleotide sequence ID" value="NZ_CP033169.1"/>
</dbReference>
<dbReference type="PANTHER" id="PTHR33734:SF22">
    <property type="entry name" value="MEMBRANE-BOUND LYTIC MUREIN TRANSGLYCOSYLASE D"/>
    <property type="match status" value="1"/>
</dbReference>
<dbReference type="InterPro" id="IPR018392">
    <property type="entry name" value="LysM"/>
</dbReference>
<protein>
    <submittedName>
        <fullName evidence="2">LysM peptidoglycan-binding domain-containing protein</fullName>
    </submittedName>
</protein>
<dbReference type="SMART" id="SM00257">
    <property type="entry name" value="LysM"/>
    <property type="match status" value="1"/>
</dbReference>
<evidence type="ECO:0000313" key="2">
    <source>
        <dbReference type="EMBL" id="AYO29855.1"/>
    </source>
</evidence>
<proteinExistence type="predicted"/>
<dbReference type="Gene3D" id="3.10.350.10">
    <property type="entry name" value="LysM domain"/>
    <property type="match status" value="1"/>
</dbReference>
<dbReference type="CDD" id="cd00118">
    <property type="entry name" value="LysM"/>
    <property type="match status" value="1"/>
</dbReference>
<keyword evidence="3" id="KW-1185">Reference proteome</keyword>
<dbReference type="KEGG" id="bacg:D2962_03865"/>
<dbReference type="PANTHER" id="PTHR33734">
    <property type="entry name" value="LYSM DOMAIN-CONTAINING GPI-ANCHORED PROTEIN 2"/>
    <property type="match status" value="1"/>
</dbReference>
<dbReference type="EMBL" id="CP033169">
    <property type="protein sequence ID" value="AYO29855.1"/>
    <property type="molecule type" value="Genomic_DNA"/>
</dbReference>
<dbReference type="Pfam" id="PF01476">
    <property type="entry name" value="LysM"/>
    <property type="match status" value="1"/>
</dbReference>
<dbReference type="SUPFAM" id="SSF54106">
    <property type="entry name" value="LysM domain"/>
    <property type="match status" value="1"/>
</dbReference>
<dbReference type="InterPro" id="IPR036779">
    <property type="entry name" value="LysM_dom_sf"/>
</dbReference>
<organism evidence="2 3">
    <name type="scientific">Biomaibacter acetigenes</name>
    <dbReference type="NCBI Taxonomy" id="2316383"/>
    <lineage>
        <taxon>Bacteria</taxon>
        <taxon>Bacillati</taxon>
        <taxon>Bacillota</taxon>
        <taxon>Clostridia</taxon>
        <taxon>Thermosediminibacterales</taxon>
        <taxon>Tepidanaerobacteraceae</taxon>
        <taxon>Biomaibacter</taxon>
    </lineage>
</organism>
<dbReference type="InterPro" id="IPR038144">
    <property type="entry name" value="IPI"/>
</dbReference>
<dbReference type="Gene3D" id="2.60.40.2360">
    <property type="entry name" value="Intracellular proteinase inhibitor BsuPI"/>
    <property type="match status" value="1"/>
</dbReference>
<sequence length="204" mass="22856">MIRYLVRSGDTLSAIAERFGTTVEAIMAANNLVNPDIIFAGQVLLIPVEGPVTPPAEPCPPCPPCPTPPPGPTPRRPAVTRTFDGVEYTLSLNKAVYEMGEPIIIRLRKKNILSVPLTLTYRTSQKVDFRVTKDNILIWQWSRNQFFAQVITSDTLQPGEEKLYRVVWDQRTDDMLVRPGTYTLTGWNLATPSIRLSLEFTITA</sequence>
<dbReference type="InterPro" id="IPR020481">
    <property type="entry name" value="Intracell_prot_inh_BsuPI"/>
</dbReference>